<dbReference type="Proteomes" id="UP000758603">
    <property type="component" value="Unassembled WGS sequence"/>
</dbReference>
<dbReference type="GO" id="GO:0000981">
    <property type="term" value="F:DNA-binding transcription factor activity, RNA polymerase II-specific"/>
    <property type="evidence" value="ECO:0007669"/>
    <property type="project" value="TreeGrafter"/>
</dbReference>
<feature type="region of interest" description="Disordered" evidence="7">
    <location>
        <begin position="557"/>
        <end position="618"/>
    </location>
</feature>
<keyword evidence="2" id="KW-0677">Repeat</keyword>
<dbReference type="RefSeq" id="XP_045953416.1">
    <property type="nucleotide sequence ID" value="XM_046096806.1"/>
</dbReference>
<comment type="caution">
    <text evidence="10">The sequence shown here is derived from an EMBL/GenBank/DDBJ whole genome shotgun (WGS) entry which is preliminary data.</text>
</comment>
<dbReference type="GO" id="GO:0000978">
    <property type="term" value="F:RNA polymerase II cis-regulatory region sequence-specific DNA binding"/>
    <property type="evidence" value="ECO:0007669"/>
    <property type="project" value="TreeGrafter"/>
</dbReference>
<feature type="region of interest" description="Disordered" evidence="7">
    <location>
        <begin position="134"/>
        <end position="216"/>
    </location>
</feature>
<feature type="compositionally biased region" description="Polar residues" evidence="7">
    <location>
        <begin position="389"/>
        <end position="402"/>
    </location>
</feature>
<dbReference type="PROSITE" id="PS00028">
    <property type="entry name" value="ZINC_FINGER_C2H2_1"/>
    <property type="match status" value="2"/>
</dbReference>
<evidence type="ECO:0000256" key="1">
    <source>
        <dbReference type="ARBA" id="ARBA00022723"/>
    </source>
</evidence>
<dbReference type="SUPFAM" id="SSF57667">
    <property type="entry name" value="beta-beta-alpha zinc fingers"/>
    <property type="match status" value="1"/>
</dbReference>
<evidence type="ECO:0000256" key="7">
    <source>
        <dbReference type="SAM" id="MobiDB-lite"/>
    </source>
</evidence>
<gene>
    <name evidence="10" type="ORF">BKA67DRAFT_418872</name>
</gene>
<evidence type="ECO:0000259" key="9">
    <source>
        <dbReference type="PROSITE" id="PS50157"/>
    </source>
</evidence>
<protein>
    <recommendedName>
        <fullName evidence="9">C2H2-type domain-containing protein</fullName>
    </recommendedName>
</protein>
<feature type="compositionally biased region" description="Low complexity" evidence="7">
    <location>
        <begin position="602"/>
        <end position="617"/>
    </location>
</feature>
<feature type="compositionally biased region" description="Low complexity" evidence="7">
    <location>
        <begin position="490"/>
        <end position="508"/>
    </location>
</feature>
<keyword evidence="8" id="KW-1133">Transmembrane helix</keyword>
<dbReference type="Gene3D" id="3.30.160.60">
    <property type="entry name" value="Classic Zinc Finger"/>
    <property type="match status" value="2"/>
</dbReference>
<dbReference type="EMBL" id="JAGPXC010000009">
    <property type="protein sequence ID" value="KAH6646902.1"/>
    <property type="molecule type" value="Genomic_DNA"/>
</dbReference>
<evidence type="ECO:0000256" key="6">
    <source>
        <dbReference type="PROSITE-ProRule" id="PRU00042"/>
    </source>
</evidence>
<dbReference type="InterPro" id="IPR036236">
    <property type="entry name" value="Znf_C2H2_sf"/>
</dbReference>
<evidence type="ECO:0000256" key="5">
    <source>
        <dbReference type="ARBA" id="ARBA00023242"/>
    </source>
</evidence>
<dbReference type="GO" id="GO:0005667">
    <property type="term" value="C:transcription regulator complex"/>
    <property type="evidence" value="ECO:0007669"/>
    <property type="project" value="TreeGrafter"/>
</dbReference>
<dbReference type="GeneID" id="70125698"/>
<evidence type="ECO:0000256" key="3">
    <source>
        <dbReference type="ARBA" id="ARBA00022771"/>
    </source>
</evidence>
<dbReference type="PROSITE" id="PS50157">
    <property type="entry name" value="ZINC_FINGER_C2H2_2"/>
    <property type="match status" value="2"/>
</dbReference>
<reference evidence="10" key="1">
    <citation type="journal article" date="2021" name="Nat. Commun.">
        <title>Genetic determinants of endophytism in the Arabidopsis root mycobiome.</title>
        <authorList>
            <person name="Mesny F."/>
            <person name="Miyauchi S."/>
            <person name="Thiergart T."/>
            <person name="Pickel B."/>
            <person name="Atanasova L."/>
            <person name="Karlsson M."/>
            <person name="Huettel B."/>
            <person name="Barry K.W."/>
            <person name="Haridas S."/>
            <person name="Chen C."/>
            <person name="Bauer D."/>
            <person name="Andreopoulos W."/>
            <person name="Pangilinan J."/>
            <person name="LaButti K."/>
            <person name="Riley R."/>
            <person name="Lipzen A."/>
            <person name="Clum A."/>
            <person name="Drula E."/>
            <person name="Henrissat B."/>
            <person name="Kohler A."/>
            <person name="Grigoriev I.V."/>
            <person name="Martin F.M."/>
            <person name="Hacquard S."/>
        </authorList>
    </citation>
    <scope>NUCLEOTIDE SEQUENCE</scope>
    <source>
        <strain evidence="10">MPI-SDFR-AT-0073</strain>
    </source>
</reference>
<evidence type="ECO:0000256" key="8">
    <source>
        <dbReference type="SAM" id="Phobius"/>
    </source>
</evidence>
<keyword evidence="4" id="KW-0862">Zinc</keyword>
<evidence type="ECO:0000313" key="10">
    <source>
        <dbReference type="EMBL" id="KAH6646902.1"/>
    </source>
</evidence>
<feature type="region of interest" description="Disordered" evidence="7">
    <location>
        <begin position="487"/>
        <end position="535"/>
    </location>
</feature>
<name>A0A9P8RJA4_9PEZI</name>
<keyword evidence="5" id="KW-0539">Nucleus</keyword>
<proteinExistence type="predicted"/>
<feature type="transmembrane region" description="Helical" evidence="8">
    <location>
        <begin position="83"/>
        <end position="107"/>
    </location>
</feature>
<feature type="region of interest" description="Disordered" evidence="7">
    <location>
        <begin position="444"/>
        <end position="463"/>
    </location>
</feature>
<evidence type="ECO:0000256" key="4">
    <source>
        <dbReference type="ARBA" id="ARBA00022833"/>
    </source>
</evidence>
<sequence>MCVGAQSPTGANSTRTALGNMDPLVQVPSSRPAGLIKPVLKLQSPNLETIRRIGRRRLESGGMDPHLNSRAAIAPRSDMSGGAIAGAVIGAIVGVAIISIVLGFLYFRWKRRSHDESTDGDKPSITERRLSLSGLDRSAEQPQTAHDSDHQQDSQPWPGDGQFDPDGMPSWAYSMDYSQQPFPGHDRESPVNAGGFQARHHDHSTRNGDSTSHPQDLEDTVLDTYVPPTTGPEGGAADYYDTNIIMESEPEAEPTPGGPTRQMTELYEEQLKQARQSRKNSKGSTWSRLKQGLLPKRKRSTRVSEIAMEEGHRQPSSSPTHPDVPITSIEGSSNKALEGDHSFGPVTELFEEPQEISDSSRVDLHAHKRAKRRGPSGDTSGIVAHRLDSLQTEFTSDPQLPSSALRRKPTLADQSATRQPTRFQSPDLPGPMELDDSLFVDGDRTSAVRGSHSPPNDTAGFSAVNPMEIMRPSNAAEKAVFTNAELTRLTSTSVSPPTSPPYSASTPPEAHVQHNPAVREAEEEDDDDADESDYDVEGDFDEYIQTFEQPPQIAIDETFTTDGPSDWSTPAGTTLTNASSGRTPATEMLSSPSPAPSNMLQPDSSASPPEISSSPKPHLTCEECGRMFDQIHKLNHHKRYHDRKHVCLYQDCGKKFGTKTHLDRHINDKHEKKKGFHCTQEGCQYFKGGKSFPRKDNWRRHMINKHGITPTVDPQPAE</sequence>
<dbReference type="AlphaFoldDB" id="A0A9P8RJA4"/>
<feature type="compositionally biased region" description="Polar residues" evidence="7">
    <location>
        <begin position="558"/>
        <end position="601"/>
    </location>
</feature>
<feature type="domain" description="C2H2-type" evidence="9">
    <location>
        <begin position="619"/>
        <end position="646"/>
    </location>
</feature>
<dbReference type="SMART" id="SM00355">
    <property type="entry name" value="ZnF_C2H2"/>
    <property type="match status" value="3"/>
</dbReference>
<keyword evidence="8" id="KW-0472">Membrane</keyword>
<feature type="region of interest" description="Disordered" evidence="7">
    <location>
        <begin position="271"/>
        <end position="438"/>
    </location>
</feature>
<keyword evidence="3 6" id="KW-0863">Zinc-finger</keyword>
<evidence type="ECO:0000256" key="2">
    <source>
        <dbReference type="ARBA" id="ARBA00022737"/>
    </source>
</evidence>
<keyword evidence="8" id="KW-0812">Transmembrane</keyword>
<feature type="domain" description="C2H2-type" evidence="9">
    <location>
        <begin position="645"/>
        <end position="675"/>
    </location>
</feature>
<keyword evidence="1" id="KW-0479">Metal-binding</keyword>
<dbReference type="GO" id="GO:0008270">
    <property type="term" value="F:zinc ion binding"/>
    <property type="evidence" value="ECO:0007669"/>
    <property type="project" value="UniProtKB-KW"/>
</dbReference>
<organism evidence="10 11">
    <name type="scientific">Truncatella angustata</name>
    <dbReference type="NCBI Taxonomy" id="152316"/>
    <lineage>
        <taxon>Eukaryota</taxon>
        <taxon>Fungi</taxon>
        <taxon>Dikarya</taxon>
        <taxon>Ascomycota</taxon>
        <taxon>Pezizomycotina</taxon>
        <taxon>Sordariomycetes</taxon>
        <taxon>Xylariomycetidae</taxon>
        <taxon>Amphisphaeriales</taxon>
        <taxon>Sporocadaceae</taxon>
        <taxon>Truncatella</taxon>
    </lineage>
</organism>
<feature type="compositionally biased region" description="Acidic residues" evidence="7">
    <location>
        <begin position="521"/>
        <end position="535"/>
    </location>
</feature>
<accession>A0A9P8RJA4</accession>
<keyword evidence="11" id="KW-1185">Reference proteome</keyword>
<dbReference type="InterPro" id="IPR013087">
    <property type="entry name" value="Znf_C2H2_type"/>
</dbReference>
<dbReference type="PANTHER" id="PTHR14003">
    <property type="entry name" value="TRANSCRIPTIONAL REPRESSOR PROTEIN YY"/>
    <property type="match status" value="1"/>
</dbReference>
<feature type="compositionally biased region" description="Polar residues" evidence="7">
    <location>
        <begin position="412"/>
        <end position="424"/>
    </location>
</feature>
<dbReference type="OrthoDB" id="6365676at2759"/>
<dbReference type="GO" id="GO:0000785">
    <property type="term" value="C:chromatin"/>
    <property type="evidence" value="ECO:0007669"/>
    <property type="project" value="TreeGrafter"/>
</dbReference>
<evidence type="ECO:0000313" key="11">
    <source>
        <dbReference type="Proteomes" id="UP000758603"/>
    </source>
</evidence>
<dbReference type="PANTHER" id="PTHR14003:SF23">
    <property type="entry name" value="ZINC FINGER PROTEIN 143"/>
    <property type="match status" value="1"/>
</dbReference>